<dbReference type="Pfam" id="PF08284">
    <property type="entry name" value="RVP_2"/>
    <property type="match status" value="1"/>
</dbReference>
<organism evidence="2">
    <name type="scientific">Tanacetum cinerariifolium</name>
    <name type="common">Dalmatian daisy</name>
    <name type="synonym">Chrysanthemum cinerariifolium</name>
    <dbReference type="NCBI Taxonomy" id="118510"/>
    <lineage>
        <taxon>Eukaryota</taxon>
        <taxon>Viridiplantae</taxon>
        <taxon>Streptophyta</taxon>
        <taxon>Embryophyta</taxon>
        <taxon>Tracheophyta</taxon>
        <taxon>Spermatophyta</taxon>
        <taxon>Magnoliopsida</taxon>
        <taxon>eudicotyledons</taxon>
        <taxon>Gunneridae</taxon>
        <taxon>Pentapetalae</taxon>
        <taxon>asterids</taxon>
        <taxon>campanulids</taxon>
        <taxon>Asterales</taxon>
        <taxon>Asteraceae</taxon>
        <taxon>Asteroideae</taxon>
        <taxon>Anthemideae</taxon>
        <taxon>Anthemidinae</taxon>
        <taxon>Tanacetum</taxon>
    </lineage>
</organism>
<feature type="domain" description="Reverse transcriptase/retrotransposon-derived protein RNase H-like" evidence="1">
    <location>
        <begin position="133"/>
        <end position="206"/>
    </location>
</feature>
<dbReference type="PANTHER" id="PTHR34072:SF52">
    <property type="entry name" value="RIBONUCLEASE H"/>
    <property type="match status" value="1"/>
</dbReference>
<evidence type="ECO:0000313" key="2">
    <source>
        <dbReference type="EMBL" id="GEY86604.1"/>
    </source>
</evidence>
<dbReference type="AlphaFoldDB" id="A0A699HZW1"/>
<dbReference type="Gene3D" id="3.30.70.270">
    <property type="match status" value="1"/>
</dbReference>
<keyword evidence="2" id="KW-0808">Transferase</keyword>
<keyword evidence="2" id="KW-0695">RNA-directed DNA polymerase</keyword>
<evidence type="ECO:0000259" key="1">
    <source>
        <dbReference type="Pfam" id="PF17919"/>
    </source>
</evidence>
<comment type="caution">
    <text evidence="2">The sequence shown here is derived from an EMBL/GenBank/DDBJ whole genome shotgun (WGS) entry which is preliminary data.</text>
</comment>
<dbReference type="Pfam" id="PF17919">
    <property type="entry name" value="RT_RNaseH_2"/>
    <property type="match status" value="1"/>
</dbReference>
<dbReference type="Gene3D" id="2.40.70.10">
    <property type="entry name" value="Acid Proteases"/>
    <property type="match status" value="1"/>
</dbReference>
<gene>
    <name evidence="2" type="ORF">Tci_458578</name>
</gene>
<keyword evidence="2" id="KW-0548">Nucleotidyltransferase</keyword>
<proteinExistence type="predicted"/>
<dbReference type="SUPFAM" id="SSF56672">
    <property type="entry name" value="DNA/RNA polymerases"/>
    <property type="match status" value="1"/>
</dbReference>
<sequence length="349" mass="39971">MVKSGGIEASDLGFSYETEVANGQLVEIDKVIKGRKLEIDGYVFDINLIPFESRNFDVIIGIDCLSNHKAEIICHEKVVRIPLLDSKVLRVQGEIQEEKARHFMSAKAKEQKQEEVVVMRDFPKTQKSKTFDWVKEQERAFQTLKDKLCNALVLALPNGPKDFMVYCNASGLGLGYVLMQICKVIAYASRQLKMYEKNYTTHDLELELISDYDCKIRYHPGKAKVVADALSRKEKVKHKKIRSINMTLQSSIKSKILATQKKASDESAGLQGGLDEMKEHRSDGSLYYLDRIWVPLKGGVRTLIMDEAYNSKYYVYPGADKMYYDLRDRRTRPMEDEHPNFPQSLGHVL</sequence>
<dbReference type="InterPro" id="IPR043128">
    <property type="entry name" value="Rev_trsase/Diguanyl_cyclase"/>
</dbReference>
<dbReference type="EMBL" id="BKCJ010217230">
    <property type="protein sequence ID" value="GEY86604.1"/>
    <property type="molecule type" value="Genomic_DNA"/>
</dbReference>
<accession>A0A699HZW1</accession>
<dbReference type="InterPro" id="IPR041577">
    <property type="entry name" value="RT_RNaseH_2"/>
</dbReference>
<dbReference type="PANTHER" id="PTHR34072">
    <property type="entry name" value="ENZYMATIC POLYPROTEIN-RELATED"/>
    <property type="match status" value="1"/>
</dbReference>
<name>A0A699HZW1_TANCI</name>
<reference evidence="2" key="1">
    <citation type="journal article" date="2019" name="Sci. Rep.">
        <title>Draft genome of Tanacetum cinerariifolium, the natural source of mosquito coil.</title>
        <authorList>
            <person name="Yamashiro T."/>
            <person name="Shiraishi A."/>
            <person name="Satake H."/>
            <person name="Nakayama K."/>
        </authorList>
    </citation>
    <scope>NUCLEOTIDE SEQUENCE</scope>
</reference>
<protein>
    <submittedName>
        <fullName evidence="2">Putative reverse transcriptase domain-containing protein</fullName>
    </submittedName>
</protein>
<dbReference type="InterPro" id="IPR043502">
    <property type="entry name" value="DNA/RNA_pol_sf"/>
</dbReference>
<dbReference type="GO" id="GO:0003964">
    <property type="term" value="F:RNA-directed DNA polymerase activity"/>
    <property type="evidence" value="ECO:0007669"/>
    <property type="project" value="UniProtKB-KW"/>
</dbReference>
<dbReference type="InterPro" id="IPR021109">
    <property type="entry name" value="Peptidase_aspartic_dom_sf"/>
</dbReference>